<keyword evidence="2" id="KW-1185">Reference proteome</keyword>
<sequence>MSSTDSRTATARVAADRTTLSAIGRLTVAAWQLETLQANALAAHSTENAAAWRGWDEKVRQSLDHFDRIRGSIARARQVGNSVPVQLDNGAVVPADAAYFDRMTDRLAKLHRIGLLHGYSVVPVASDSPSAYATAV</sequence>
<accession>A0A506XYT6</accession>
<proteinExistence type="predicted"/>
<dbReference type="AlphaFoldDB" id="A0A506XYT6"/>
<name>A0A506XYT6_9MICO</name>
<comment type="caution">
    <text evidence="1">The sequence shown here is derived from an EMBL/GenBank/DDBJ whole genome shotgun (WGS) entry which is preliminary data.</text>
</comment>
<dbReference type="EMBL" id="VHQG01000004">
    <property type="protein sequence ID" value="TPW74882.1"/>
    <property type="molecule type" value="Genomic_DNA"/>
</dbReference>
<dbReference type="Proteomes" id="UP000316252">
    <property type="component" value="Unassembled WGS sequence"/>
</dbReference>
<organism evidence="1 2">
    <name type="scientific">Schumannella soli</name>
    <dbReference type="NCBI Taxonomy" id="2590779"/>
    <lineage>
        <taxon>Bacteria</taxon>
        <taxon>Bacillati</taxon>
        <taxon>Actinomycetota</taxon>
        <taxon>Actinomycetes</taxon>
        <taxon>Micrococcales</taxon>
        <taxon>Microbacteriaceae</taxon>
        <taxon>Schumannella</taxon>
    </lineage>
</organism>
<evidence type="ECO:0000313" key="2">
    <source>
        <dbReference type="Proteomes" id="UP000316252"/>
    </source>
</evidence>
<gene>
    <name evidence="1" type="ORF">FJ657_15050</name>
</gene>
<dbReference type="RefSeq" id="WP_141164513.1">
    <property type="nucleotide sequence ID" value="NZ_VHQG01000004.1"/>
</dbReference>
<evidence type="ECO:0000313" key="1">
    <source>
        <dbReference type="EMBL" id="TPW74882.1"/>
    </source>
</evidence>
<reference evidence="1 2" key="1">
    <citation type="submission" date="2019-06" db="EMBL/GenBank/DDBJ databases">
        <authorList>
            <person name="Li F."/>
        </authorList>
    </citation>
    <scope>NUCLEOTIDE SEQUENCE [LARGE SCALE GENOMIC DNA]</scope>
    <source>
        <strain evidence="1 2">10F1D-1</strain>
    </source>
</reference>
<protein>
    <submittedName>
        <fullName evidence="1">Uncharacterized protein</fullName>
    </submittedName>
</protein>